<reference evidence="16" key="1">
    <citation type="submission" date="2021-05" db="EMBL/GenBank/DDBJ databases">
        <title>Comparative genomics of three Colletotrichum scovillei strains and genetic complementation revealed genes involved fungal growth and virulence on chili pepper.</title>
        <authorList>
            <person name="Hsieh D.-K."/>
            <person name="Chuang S.-C."/>
            <person name="Chen C.-Y."/>
            <person name="Chao Y.-T."/>
            <person name="Lu M.-Y.J."/>
            <person name="Lee M.-H."/>
            <person name="Shih M.-C."/>
        </authorList>
    </citation>
    <scope>NUCLEOTIDE SEQUENCE</scope>
    <source>
        <strain evidence="16">Coll-153</strain>
    </source>
</reference>
<accession>A0A9P7RG36</accession>
<organism evidence="16 17">
    <name type="scientific">Colletotrichum scovillei</name>
    <dbReference type="NCBI Taxonomy" id="1209932"/>
    <lineage>
        <taxon>Eukaryota</taxon>
        <taxon>Fungi</taxon>
        <taxon>Dikarya</taxon>
        <taxon>Ascomycota</taxon>
        <taxon>Pezizomycotina</taxon>
        <taxon>Sordariomycetes</taxon>
        <taxon>Hypocreomycetidae</taxon>
        <taxon>Glomerellales</taxon>
        <taxon>Glomerellaceae</taxon>
        <taxon>Colletotrichum</taxon>
        <taxon>Colletotrichum acutatum species complex</taxon>
    </lineage>
</organism>
<dbReference type="InterPro" id="IPR011707">
    <property type="entry name" value="Cu-oxidase-like_N"/>
</dbReference>
<dbReference type="FunFam" id="2.60.40.420:FF:000021">
    <property type="entry name" value="Extracellular dihydrogeodin oxidase/laccase"/>
    <property type="match status" value="1"/>
</dbReference>
<evidence type="ECO:0000313" key="17">
    <source>
        <dbReference type="Proteomes" id="UP000699042"/>
    </source>
</evidence>
<gene>
    <name evidence="16" type="ORF">JMJ77_007405</name>
</gene>
<protein>
    <recommendedName>
        <fullName evidence="4">laccase</fullName>
        <ecNumber evidence="4">1.10.3.2</ecNumber>
    </recommendedName>
</protein>
<feature type="domain" description="Plastocyanin-like" evidence="15">
    <location>
        <begin position="219"/>
        <end position="334"/>
    </location>
</feature>
<dbReference type="SUPFAM" id="SSF49503">
    <property type="entry name" value="Cupredoxins"/>
    <property type="match status" value="3"/>
</dbReference>
<dbReference type="EMBL" id="JAESDN010000002">
    <property type="protein sequence ID" value="KAG7054934.1"/>
    <property type="molecule type" value="Genomic_DNA"/>
</dbReference>
<name>A0A9P7RG36_9PEZI</name>
<evidence type="ECO:0000256" key="10">
    <source>
        <dbReference type="ARBA" id="ARBA00023157"/>
    </source>
</evidence>
<dbReference type="GO" id="GO:0052716">
    <property type="term" value="F:hydroquinone:oxygen oxidoreductase activity"/>
    <property type="evidence" value="ECO:0007669"/>
    <property type="project" value="UniProtKB-EC"/>
</dbReference>
<keyword evidence="10" id="KW-1015">Disulfide bond</keyword>
<dbReference type="InterPro" id="IPR011706">
    <property type="entry name" value="Cu-oxidase_C"/>
</dbReference>
<evidence type="ECO:0000256" key="11">
    <source>
        <dbReference type="ARBA" id="ARBA00023180"/>
    </source>
</evidence>
<evidence type="ECO:0000259" key="14">
    <source>
        <dbReference type="Pfam" id="PF07731"/>
    </source>
</evidence>
<evidence type="ECO:0000256" key="2">
    <source>
        <dbReference type="ARBA" id="ARBA00001935"/>
    </source>
</evidence>
<keyword evidence="5" id="KW-0479">Metal-binding</keyword>
<dbReference type="Pfam" id="PF00394">
    <property type="entry name" value="Cu-oxidase"/>
    <property type="match status" value="1"/>
</dbReference>
<feature type="domain" description="Plastocyanin-like" evidence="13">
    <location>
        <begin position="344"/>
        <end position="484"/>
    </location>
</feature>
<evidence type="ECO:0000313" key="16">
    <source>
        <dbReference type="EMBL" id="KAG7054934.1"/>
    </source>
</evidence>
<dbReference type="Pfam" id="PF07732">
    <property type="entry name" value="Cu-oxidase_3"/>
    <property type="match status" value="1"/>
</dbReference>
<keyword evidence="6" id="KW-0732">Signal</keyword>
<dbReference type="GO" id="GO:0046274">
    <property type="term" value="P:lignin catabolic process"/>
    <property type="evidence" value="ECO:0007669"/>
    <property type="project" value="UniProtKB-KW"/>
</dbReference>
<evidence type="ECO:0000256" key="7">
    <source>
        <dbReference type="ARBA" id="ARBA00022737"/>
    </source>
</evidence>
<dbReference type="EC" id="1.10.3.2" evidence="4"/>
<dbReference type="InterPro" id="IPR045087">
    <property type="entry name" value="Cu-oxidase_fam"/>
</dbReference>
<evidence type="ECO:0000256" key="5">
    <source>
        <dbReference type="ARBA" id="ARBA00022723"/>
    </source>
</evidence>
<evidence type="ECO:0000256" key="1">
    <source>
        <dbReference type="ARBA" id="ARBA00000349"/>
    </source>
</evidence>
<comment type="cofactor">
    <cofactor evidence="2">
        <name>Cu cation</name>
        <dbReference type="ChEBI" id="CHEBI:23378"/>
    </cofactor>
</comment>
<dbReference type="FunFam" id="2.60.40.420:FF:000046">
    <property type="entry name" value="Multicopper oxidase"/>
    <property type="match status" value="1"/>
</dbReference>
<dbReference type="CDD" id="cd13880">
    <property type="entry name" value="CuRO_2_MaLCC_like"/>
    <property type="match status" value="1"/>
</dbReference>
<comment type="similarity">
    <text evidence="3">Belongs to the multicopper oxidase family.</text>
</comment>
<dbReference type="PANTHER" id="PTHR11709">
    <property type="entry name" value="MULTI-COPPER OXIDASE"/>
    <property type="match status" value="1"/>
</dbReference>
<evidence type="ECO:0000256" key="12">
    <source>
        <dbReference type="ARBA" id="ARBA00023185"/>
    </source>
</evidence>
<dbReference type="AlphaFoldDB" id="A0A9P7RG36"/>
<dbReference type="PANTHER" id="PTHR11709:SF502">
    <property type="entry name" value="MULTICOPPER OXIDASE"/>
    <property type="match status" value="1"/>
</dbReference>
<dbReference type="FunFam" id="2.60.40.420:FF:000038">
    <property type="entry name" value="Extracellular dihydrogeodin oxidase/laccase"/>
    <property type="match status" value="1"/>
</dbReference>
<dbReference type="InterPro" id="IPR001117">
    <property type="entry name" value="Cu-oxidase_2nd"/>
</dbReference>
<evidence type="ECO:0000259" key="15">
    <source>
        <dbReference type="Pfam" id="PF07732"/>
    </source>
</evidence>
<evidence type="ECO:0000256" key="6">
    <source>
        <dbReference type="ARBA" id="ARBA00022729"/>
    </source>
</evidence>
<keyword evidence="7" id="KW-0677">Repeat</keyword>
<evidence type="ECO:0000256" key="9">
    <source>
        <dbReference type="ARBA" id="ARBA00023008"/>
    </source>
</evidence>
<proteinExistence type="inferred from homology"/>
<evidence type="ECO:0000256" key="3">
    <source>
        <dbReference type="ARBA" id="ARBA00010609"/>
    </source>
</evidence>
<sequence>MWMWARRLFESGVVGLWHRTRPSERNIEGNAASWDCEFSDSQSGYLVLAKTASNLAREILYSSSLSVRDGLESSCSISIRRGKSARLWSESYLSHHHSLLQASVFLPSSSCLHSFLRQFLIQSLVDSQTFQSFILHSFCSTSLLAMYKRSLLGCFALLFPALISGAPSSAAPSTLEKRQDCVFDSALNPSCWDGTHDLSTNWYEEAPNTGVIREYWFEVTNTTMAPDGVERMVLSINGTVPGPTIIADWGDTVVVHVKNSLQNNGTSIHFHGIRQNYTNEADGVASITQCPTAPGDSITYTWHASQYGTSWYHSHFALQAWNGVFGGMIVHGPASAPYDEDLGTIVLSDWFHRTTDELYEEAASSGPPRAQTGLINGTGMYDGAGSRFTTAFEAGKSYRMRLVNAAIDTMWKFMVDNHTLEVISADFVPMNPYNTTAVSIGIGQRYDVIVRATESTGDYWLRAIPQLTCSENENTLDIKGIVRYDSTSTADPTSEAHTYMDNCLDESMSNLVPVVALEAGQQTYDDTLTVGLQTVSSQFKWTLNNSTFLSDWDYPTVEQVLGGNDTFSTQQNIVHLDQANVWVHFIIQNPIGLAHPIHLHGHDFWVLAQATGTYDSSVALQTVNAPRRDVAMLPGSGYLVIGFYTDNPGVWLMHCHIGWHTSLGFALQLIERPTEIAAITNEDTLNSTCANWRTYAEEESVHQEDSGV</sequence>
<evidence type="ECO:0000256" key="4">
    <source>
        <dbReference type="ARBA" id="ARBA00012297"/>
    </source>
</evidence>
<keyword evidence="9" id="KW-0186">Copper</keyword>
<comment type="caution">
    <text evidence="16">The sequence shown here is derived from an EMBL/GenBank/DDBJ whole genome shotgun (WGS) entry which is preliminary data.</text>
</comment>
<keyword evidence="12" id="KW-0439">Lignin degradation</keyword>
<keyword evidence="17" id="KW-1185">Reference proteome</keyword>
<dbReference type="CDD" id="cd13901">
    <property type="entry name" value="CuRO_3_MaLCC_like"/>
    <property type="match status" value="1"/>
</dbReference>
<dbReference type="CDD" id="cd13854">
    <property type="entry name" value="CuRO_1_MaLCC_like"/>
    <property type="match status" value="1"/>
</dbReference>
<comment type="catalytic activity">
    <reaction evidence="1">
        <text>4 hydroquinone + O2 = 4 benzosemiquinone + 2 H2O</text>
        <dbReference type="Rhea" id="RHEA:11276"/>
        <dbReference type="ChEBI" id="CHEBI:15377"/>
        <dbReference type="ChEBI" id="CHEBI:15379"/>
        <dbReference type="ChEBI" id="CHEBI:17594"/>
        <dbReference type="ChEBI" id="CHEBI:17977"/>
        <dbReference type="EC" id="1.10.3.2"/>
    </reaction>
</comment>
<feature type="domain" description="Plastocyanin-like" evidence="14">
    <location>
        <begin position="557"/>
        <end position="674"/>
    </location>
</feature>
<evidence type="ECO:0000259" key="13">
    <source>
        <dbReference type="Pfam" id="PF00394"/>
    </source>
</evidence>
<dbReference type="GO" id="GO:0005507">
    <property type="term" value="F:copper ion binding"/>
    <property type="evidence" value="ECO:0007669"/>
    <property type="project" value="InterPro"/>
</dbReference>
<dbReference type="Gene3D" id="2.60.40.420">
    <property type="entry name" value="Cupredoxins - blue copper proteins"/>
    <property type="match status" value="3"/>
</dbReference>
<keyword evidence="11" id="KW-0325">Glycoprotein</keyword>
<dbReference type="InterPro" id="IPR008972">
    <property type="entry name" value="Cupredoxin"/>
</dbReference>
<dbReference type="Proteomes" id="UP000699042">
    <property type="component" value="Unassembled WGS sequence"/>
</dbReference>
<dbReference type="Pfam" id="PF07731">
    <property type="entry name" value="Cu-oxidase_2"/>
    <property type="match status" value="1"/>
</dbReference>
<keyword evidence="8" id="KW-0560">Oxidoreductase</keyword>
<evidence type="ECO:0000256" key="8">
    <source>
        <dbReference type="ARBA" id="ARBA00023002"/>
    </source>
</evidence>